<dbReference type="InterPro" id="IPR050641">
    <property type="entry name" value="RIFMO-like"/>
</dbReference>
<proteinExistence type="predicted"/>
<evidence type="ECO:0000256" key="3">
    <source>
        <dbReference type="ARBA" id="ARBA00022827"/>
    </source>
</evidence>
<dbReference type="InterPro" id="IPR002938">
    <property type="entry name" value="FAD-bd"/>
</dbReference>
<sequence>METTRYTDVLIVGAGPSGLMMAAQLLRYGINPMIIDAKHGPDRTSRAIAVHARSLELFRQLGLADRLLSQGTSCYGVQIQGRKKQLGRVDFSMMENPTTPFPFIHLVGQEKTERLLIDRLTEHACPVGWETRLVSLLQDDRTATVELEKGGVIQRWKCKWIIGADGSKSTVRSCAGIPFEGRRYPGRFFLTDVQIDGVYKRMIHFFLPKNGFLGVFPLDAAGRYRLVGILPRKWDAERRSAIRYSDIKPIVDDAMGFELQVSRCFWISSFLLQRRMAEQFARQRCFLVGDAAHVHSPVGGQGMNGGLQDAANLAWKLAGVASGRIAPQILHSYQRERMPVAKATVDATDRVFKLAINTDGWLSPLRDYAVSAGMRVVGSNAQRLNKLFGEMAQLAFHYRKASLAVHHAAGQRVRAGDRIPFLQVFDEKTKAHTDLHRWCEKPGFVLLVLGIISHHHLHLIGRWMRQKYPREMHLFYLPYSPANQQVFDTFEVKAENTKIVLIRPDMHIGYMNDMLNVDLIDTYMEEVIGWKMFDNVPEIP</sequence>
<gene>
    <name evidence="6" type="ORF">ACFOET_06290</name>
</gene>
<feature type="domain" description="FAD-binding" evidence="5">
    <location>
        <begin position="7"/>
        <end position="347"/>
    </location>
</feature>
<evidence type="ECO:0000259" key="5">
    <source>
        <dbReference type="Pfam" id="PF01494"/>
    </source>
</evidence>
<evidence type="ECO:0000313" key="7">
    <source>
        <dbReference type="Proteomes" id="UP001595526"/>
    </source>
</evidence>
<keyword evidence="3" id="KW-0274">FAD</keyword>
<dbReference type="GO" id="GO:0004497">
    <property type="term" value="F:monooxygenase activity"/>
    <property type="evidence" value="ECO:0007669"/>
    <property type="project" value="UniProtKB-KW"/>
</dbReference>
<dbReference type="EMBL" id="JBHRTA010000016">
    <property type="protein sequence ID" value="MFC3197214.1"/>
    <property type="molecule type" value="Genomic_DNA"/>
</dbReference>
<name>A0ABV7JGY5_9SPHI</name>
<evidence type="ECO:0000256" key="1">
    <source>
        <dbReference type="ARBA" id="ARBA00001974"/>
    </source>
</evidence>
<dbReference type="InterPro" id="IPR038220">
    <property type="entry name" value="PHOX_C_sf"/>
</dbReference>
<keyword evidence="6" id="KW-0503">Monooxygenase</keyword>
<dbReference type="Proteomes" id="UP001595526">
    <property type="component" value="Unassembled WGS sequence"/>
</dbReference>
<comment type="caution">
    <text evidence="6">The sequence shown here is derived from an EMBL/GenBank/DDBJ whole genome shotgun (WGS) entry which is preliminary data.</text>
</comment>
<dbReference type="PANTHER" id="PTHR43004:SF19">
    <property type="entry name" value="BINDING MONOOXYGENASE, PUTATIVE (JCVI)-RELATED"/>
    <property type="match status" value="1"/>
</dbReference>
<keyword evidence="4" id="KW-0560">Oxidoreductase</keyword>
<dbReference type="Gene3D" id="3.30.70.2450">
    <property type="match status" value="1"/>
</dbReference>
<dbReference type="Pfam" id="PF01494">
    <property type="entry name" value="FAD_binding_3"/>
    <property type="match status" value="1"/>
</dbReference>
<comment type="cofactor">
    <cofactor evidence="1">
        <name>FAD</name>
        <dbReference type="ChEBI" id="CHEBI:57692"/>
    </cofactor>
</comment>
<dbReference type="Gene3D" id="3.50.50.60">
    <property type="entry name" value="FAD/NAD(P)-binding domain"/>
    <property type="match status" value="1"/>
</dbReference>
<keyword evidence="7" id="KW-1185">Reference proteome</keyword>
<dbReference type="SUPFAM" id="SSF51905">
    <property type="entry name" value="FAD/NAD(P)-binding domain"/>
    <property type="match status" value="1"/>
</dbReference>
<dbReference type="Gene3D" id="3.40.30.20">
    <property type="match status" value="1"/>
</dbReference>
<dbReference type="RefSeq" id="WP_379020687.1">
    <property type="nucleotide sequence ID" value="NZ_JBHRTA010000016.1"/>
</dbReference>
<dbReference type="PRINTS" id="PR00420">
    <property type="entry name" value="RNGMNOXGNASE"/>
</dbReference>
<evidence type="ECO:0000313" key="6">
    <source>
        <dbReference type="EMBL" id="MFC3197214.1"/>
    </source>
</evidence>
<dbReference type="InterPro" id="IPR036188">
    <property type="entry name" value="FAD/NAD-bd_sf"/>
</dbReference>
<keyword evidence="2" id="KW-0285">Flavoprotein</keyword>
<evidence type="ECO:0000256" key="2">
    <source>
        <dbReference type="ARBA" id="ARBA00022630"/>
    </source>
</evidence>
<dbReference type="PANTHER" id="PTHR43004">
    <property type="entry name" value="TRK SYSTEM POTASSIUM UPTAKE PROTEIN"/>
    <property type="match status" value="1"/>
</dbReference>
<reference evidence="7" key="1">
    <citation type="journal article" date="2019" name="Int. J. Syst. Evol. Microbiol.">
        <title>The Global Catalogue of Microorganisms (GCM) 10K type strain sequencing project: providing services to taxonomists for standard genome sequencing and annotation.</title>
        <authorList>
            <consortium name="The Broad Institute Genomics Platform"/>
            <consortium name="The Broad Institute Genome Sequencing Center for Infectious Disease"/>
            <person name="Wu L."/>
            <person name="Ma J."/>
        </authorList>
    </citation>
    <scope>NUCLEOTIDE SEQUENCE [LARGE SCALE GENOMIC DNA]</scope>
    <source>
        <strain evidence="7">KCTC 52416</strain>
    </source>
</reference>
<evidence type="ECO:0000256" key="4">
    <source>
        <dbReference type="ARBA" id="ARBA00023002"/>
    </source>
</evidence>
<accession>A0ABV7JGY5</accession>
<protein>
    <submittedName>
        <fullName evidence="6">FAD-dependent monooxygenase</fullName>
    </submittedName>
</protein>
<organism evidence="6 7">
    <name type="scientific">Parapedobacter deserti</name>
    <dbReference type="NCBI Taxonomy" id="1912957"/>
    <lineage>
        <taxon>Bacteria</taxon>
        <taxon>Pseudomonadati</taxon>
        <taxon>Bacteroidota</taxon>
        <taxon>Sphingobacteriia</taxon>
        <taxon>Sphingobacteriales</taxon>
        <taxon>Sphingobacteriaceae</taxon>
        <taxon>Parapedobacter</taxon>
    </lineage>
</organism>